<proteinExistence type="predicted"/>
<evidence type="ECO:0000313" key="1">
    <source>
        <dbReference type="EMBL" id="JAH22021.1"/>
    </source>
</evidence>
<name>A0A0E9QYK3_ANGAN</name>
<accession>A0A0E9QYK3</accession>
<dbReference type="AlphaFoldDB" id="A0A0E9QYK3"/>
<protein>
    <submittedName>
        <fullName evidence="1">Uncharacterized protein</fullName>
    </submittedName>
</protein>
<dbReference type="EMBL" id="GBXM01086556">
    <property type="protein sequence ID" value="JAH22021.1"/>
    <property type="molecule type" value="Transcribed_RNA"/>
</dbReference>
<organism evidence="1">
    <name type="scientific">Anguilla anguilla</name>
    <name type="common">European freshwater eel</name>
    <name type="synonym">Muraena anguilla</name>
    <dbReference type="NCBI Taxonomy" id="7936"/>
    <lineage>
        <taxon>Eukaryota</taxon>
        <taxon>Metazoa</taxon>
        <taxon>Chordata</taxon>
        <taxon>Craniata</taxon>
        <taxon>Vertebrata</taxon>
        <taxon>Euteleostomi</taxon>
        <taxon>Actinopterygii</taxon>
        <taxon>Neopterygii</taxon>
        <taxon>Teleostei</taxon>
        <taxon>Anguilliformes</taxon>
        <taxon>Anguillidae</taxon>
        <taxon>Anguilla</taxon>
    </lineage>
</organism>
<sequence>MMPFERGFIVSCLLKRRRIEI</sequence>
<reference evidence="1" key="1">
    <citation type="submission" date="2014-11" db="EMBL/GenBank/DDBJ databases">
        <authorList>
            <person name="Amaro Gonzalez C."/>
        </authorList>
    </citation>
    <scope>NUCLEOTIDE SEQUENCE</scope>
</reference>
<reference evidence="1" key="2">
    <citation type="journal article" date="2015" name="Fish Shellfish Immunol.">
        <title>Early steps in the European eel (Anguilla anguilla)-Vibrio vulnificus interaction in the gills: Role of the RtxA13 toxin.</title>
        <authorList>
            <person name="Callol A."/>
            <person name="Pajuelo D."/>
            <person name="Ebbesson L."/>
            <person name="Teles M."/>
            <person name="MacKenzie S."/>
            <person name="Amaro C."/>
        </authorList>
    </citation>
    <scope>NUCLEOTIDE SEQUENCE</scope>
</reference>